<evidence type="ECO:0000256" key="11">
    <source>
        <dbReference type="ARBA" id="ARBA00022975"/>
    </source>
</evidence>
<dbReference type="InterPro" id="IPR023031">
    <property type="entry name" value="OPRT"/>
</dbReference>
<dbReference type="SUPFAM" id="SSF51366">
    <property type="entry name" value="Ribulose-phoshate binding barrel"/>
    <property type="match status" value="1"/>
</dbReference>
<dbReference type="AlphaFoldDB" id="A0A915HI48"/>
<evidence type="ECO:0000256" key="4">
    <source>
        <dbReference type="ARBA" id="ARBA00009769"/>
    </source>
</evidence>
<keyword evidence="10" id="KW-0210">Decarboxylase</keyword>
<dbReference type="PANTHER" id="PTHR19278:SF9">
    <property type="entry name" value="URIDINE 5'-MONOPHOSPHATE SYNTHASE"/>
    <property type="match status" value="1"/>
</dbReference>
<evidence type="ECO:0000256" key="5">
    <source>
        <dbReference type="ARBA" id="ARBA00011971"/>
    </source>
</evidence>
<dbReference type="Gene3D" id="3.40.50.2020">
    <property type="match status" value="1"/>
</dbReference>
<dbReference type="InterPro" id="IPR018089">
    <property type="entry name" value="OMPdecase_AS"/>
</dbReference>
<dbReference type="EC" id="2.4.2.10" evidence="5"/>
<sequence>MVKLTDRQKSIIDELERIGAFMFGQFALKNGLLSPVYVDMRVIISYPSLMRKISEEIYHKIQDDQLSVDCVCGVPYAALPVATCVSIDHDIPMVIIRKETKTYGTGKRIEGKIAKNEKCLVIEDTVTTGASIMDITKVLRDHDLIVEDIVVILDRNQGACETLKSHNLKLRSLFSLTDVLDYLLEREKIDQISFDKVKNFLLANDHETKNSVNGSNRALKVTLENRLAALNHPQSKSLAAVMQRKKSNLCLSADLADAQEILDLVAKIGSEICLLKLHNDIINNATCKFYKQLKKYAEMLDFKILEDRKFSDIGNTVRLQMIEGSSRISTWTDFITVHAVAGAGTFEGLREGRLSTNNGEKERNGDSTLAVSDKPSIDQLWFNERTTLQERTRKTSVCKNNNIGCLVVSEMSSKDALCNDSAYQSKCYDLAQKFDDIVAGFICQKKCANVGDLFLYLTPGVNIEAKCDSMSQRWRDPVDAIKSDGNDIVIVGRGIYATDDPRVAARKFKEASWAALNNK</sequence>
<evidence type="ECO:0000256" key="12">
    <source>
        <dbReference type="ARBA" id="ARBA00023239"/>
    </source>
</evidence>
<dbReference type="Gene3D" id="3.20.20.70">
    <property type="entry name" value="Aldolase class I"/>
    <property type="match status" value="1"/>
</dbReference>
<comment type="similarity">
    <text evidence="4">In the C-terminal section; belongs to the OMP decarboxylase family.</text>
</comment>
<dbReference type="NCBIfam" id="TIGR00336">
    <property type="entry name" value="pyrE"/>
    <property type="match status" value="1"/>
</dbReference>
<dbReference type="SMART" id="SM00934">
    <property type="entry name" value="OMPdecase"/>
    <property type="match status" value="1"/>
</dbReference>
<dbReference type="PANTHER" id="PTHR19278">
    <property type="entry name" value="OROTATE PHOSPHORIBOSYLTRANSFERASE"/>
    <property type="match status" value="1"/>
</dbReference>
<protein>
    <recommendedName>
        <fullName evidence="7">Uridine 5'-monophosphate synthase</fullName>
        <ecNumber evidence="5">2.4.2.10</ecNumber>
        <ecNumber evidence="6">4.1.1.23</ecNumber>
    </recommendedName>
</protein>
<keyword evidence="15" id="KW-1185">Reference proteome</keyword>
<organism evidence="15 16">
    <name type="scientific">Romanomermis culicivorax</name>
    <name type="common">Nematode worm</name>
    <dbReference type="NCBI Taxonomy" id="13658"/>
    <lineage>
        <taxon>Eukaryota</taxon>
        <taxon>Metazoa</taxon>
        <taxon>Ecdysozoa</taxon>
        <taxon>Nematoda</taxon>
        <taxon>Enoplea</taxon>
        <taxon>Dorylaimia</taxon>
        <taxon>Mermithida</taxon>
        <taxon>Mermithoidea</taxon>
        <taxon>Mermithidae</taxon>
        <taxon>Romanomermis</taxon>
    </lineage>
</organism>
<keyword evidence="11" id="KW-0665">Pyrimidine biosynthesis</keyword>
<dbReference type="FunFam" id="3.40.50.2020:FF:000025">
    <property type="entry name" value="Uridine monophosphate synthetase"/>
    <property type="match status" value="1"/>
</dbReference>
<feature type="domain" description="Orotidine 5'-phosphate decarboxylase" evidence="14">
    <location>
        <begin position="248"/>
        <end position="508"/>
    </location>
</feature>
<keyword evidence="13" id="KW-0511">Multifunctional enzyme</keyword>
<dbReference type="PROSITE" id="PS00156">
    <property type="entry name" value="OMPDECASE"/>
    <property type="match status" value="1"/>
</dbReference>
<dbReference type="CDD" id="cd04725">
    <property type="entry name" value="OMP_decarboxylase_like"/>
    <property type="match status" value="1"/>
</dbReference>
<dbReference type="SUPFAM" id="SSF53271">
    <property type="entry name" value="PRTase-like"/>
    <property type="match status" value="1"/>
</dbReference>
<keyword evidence="8" id="KW-0328">Glycosyltransferase</keyword>
<evidence type="ECO:0000256" key="1">
    <source>
        <dbReference type="ARBA" id="ARBA00004861"/>
    </source>
</evidence>
<dbReference type="InterPro" id="IPR011060">
    <property type="entry name" value="RibuloseP-bd_barrel"/>
</dbReference>
<comment type="pathway">
    <text evidence="1">Pyrimidine metabolism; UMP biosynthesis via de novo pathway; UMP from orotate: step 2/2.</text>
</comment>
<dbReference type="Proteomes" id="UP000887565">
    <property type="component" value="Unplaced"/>
</dbReference>
<dbReference type="InterPro" id="IPR029057">
    <property type="entry name" value="PRTase-like"/>
</dbReference>
<evidence type="ECO:0000256" key="8">
    <source>
        <dbReference type="ARBA" id="ARBA00022676"/>
    </source>
</evidence>
<dbReference type="OMA" id="SAKHVCG"/>
<dbReference type="GO" id="GO:0004590">
    <property type="term" value="F:orotidine-5'-phosphate decarboxylase activity"/>
    <property type="evidence" value="ECO:0007669"/>
    <property type="project" value="UniProtKB-EC"/>
</dbReference>
<comment type="pathway">
    <text evidence="2">Pyrimidine metabolism; UMP biosynthesis via de novo pathway; UMP from orotate: step 1/2.</text>
</comment>
<keyword evidence="9" id="KW-0808">Transferase</keyword>
<dbReference type="InterPro" id="IPR000836">
    <property type="entry name" value="PRTase_dom"/>
</dbReference>
<evidence type="ECO:0000256" key="13">
    <source>
        <dbReference type="ARBA" id="ARBA00023268"/>
    </source>
</evidence>
<dbReference type="InterPro" id="IPR004467">
    <property type="entry name" value="Or_phspho_trans_dom"/>
</dbReference>
<evidence type="ECO:0000256" key="10">
    <source>
        <dbReference type="ARBA" id="ARBA00022793"/>
    </source>
</evidence>
<reference evidence="16" key="1">
    <citation type="submission" date="2022-11" db="UniProtKB">
        <authorList>
            <consortium name="WormBaseParasite"/>
        </authorList>
    </citation>
    <scope>IDENTIFICATION</scope>
</reference>
<evidence type="ECO:0000313" key="16">
    <source>
        <dbReference type="WBParaSite" id="nRc.2.0.1.t01682-RA"/>
    </source>
</evidence>
<keyword evidence="12" id="KW-0456">Lyase</keyword>
<evidence type="ECO:0000256" key="2">
    <source>
        <dbReference type="ARBA" id="ARBA00004889"/>
    </source>
</evidence>
<dbReference type="InterPro" id="IPR013785">
    <property type="entry name" value="Aldolase_TIM"/>
</dbReference>
<name>A0A915HI48_ROMCU</name>
<evidence type="ECO:0000259" key="14">
    <source>
        <dbReference type="SMART" id="SM00934"/>
    </source>
</evidence>
<evidence type="ECO:0000313" key="15">
    <source>
        <dbReference type="Proteomes" id="UP000887565"/>
    </source>
</evidence>
<proteinExistence type="inferred from homology"/>
<evidence type="ECO:0000256" key="6">
    <source>
        <dbReference type="ARBA" id="ARBA00012321"/>
    </source>
</evidence>
<dbReference type="InterPro" id="IPR001754">
    <property type="entry name" value="OMPdeCOase_dom"/>
</dbReference>
<dbReference type="GO" id="GO:0004588">
    <property type="term" value="F:orotate phosphoribosyltransferase activity"/>
    <property type="evidence" value="ECO:0007669"/>
    <property type="project" value="UniProtKB-EC"/>
</dbReference>
<accession>A0A915HI48</accession>
<dbReference type="HAMAP" id="MF_01208">
    <property type="entry name" value="PyrE"/>
    <property type="match status" value="1"/>
</dbReference>
<dbReference type="Pfam" id="PF00156">
    <property type="entry name" value="Pribosyltran"/>
    <property type="match status" value="1"/>
</dbReference>
<dbReference type="WBParaSite" id="nRc.2.0.1.t01682-RA">
    <property type="protein sequence ID" value="nRc.2.0.1.t01682-RA"/>
    <property type="gene ID" value="nRc.2.0.1.g01682"/>
</dbReference>
<dbReference type="GO" id="GO:0006207">
    <property type="term" value="P:'de novo' pyrimidine nucleobase biosynthetic process"/>
    <property type="evidence" value="ECO:0007669"/>
    <property type="project" value="InterPro"/>
</dbReference>
<dbReference type="EC" id="4.1.1.23" evidence="6"/>
<evidence type="ECO:0000256" key="9">
    <source>
        <dbReference type="ARBA" id="ARBA00022679"/>
    </source>
</evidence>
<dbReference type="CDD" id="cd06223">
    <property type="entry name" value="PRTases_typeI"/>
    <property type="match status" value="1"/>
</dbReference>
<dbReference type="GO" id="GO:0006222">
    <property type="term" value="P:UMP biosynthetic process"/>
    <property type="evidence" value="ECO:0007669"/>
    <property type="project" value="TreeGrafter"/>
</dbReference>
<comment type="similarity">
    <text evidence="3">In the N-terminal section; belongs to the purine/pyrimidine phosphoribosyltransferase family.</text>
</comment>
<evidence type="ECO:0000256" key="7">
    <source>
        <dbReference type="ARBA" id="ARBA00015047"/>
    </source>
</evidence>
<evidence type="ECO:0000256" key="3">
    <source>
        <dbReference type="ARBA" id="ARBA00006221"/>
    </source>
</evidence>
<dbReference type="Pfam" id="PF00215">
    <property type="entry name" value="OMPdecase"/>
    <property type="match status" value="1"/>
</dbReference>